<evidence type="ECO:0000313" key="4">
    <source>
        <dbReference type="Proteomes" id="UP000516373"/>
    </source>
</evidence>
<evidence type="ECO:0000259" key="2">
    <source>
        <dbReference type="Pfam" id="PF13006"/>
    </source>
</evidence>
<dbReference type="InterPro" id="IPR012337">
    <property type="entry name" value="RNaseH-like_sf"/>
</dbReference>
<protein>
    <recommendedName>
        <fullName evidence="2">Transposase IS4 N-terminal domain-containing protein</fullName>
    </recommendedName>
</protein>
<dbReference type="EMBL" id="AP023439">
    <property type="protein sequence ID" value="BCL20628.1"/>
    <property type="molecule type" value="Genomic_DNA"/>
</dbReference>
<sequence>MRIGILAKVFTAEQVDAAIAKHDRAERRRRLLPARPAVYFVLALCLFARKYPADELVALYRERWEIELAFDEIKNHLGPGGPIRSRTPEGVRQELWAYLAVHHAIRQFAHATALARPVVDADRVSNLKCVRIVRRSVPSQLGATATKLTRSFAEAGREARARLLPARRGRDCPRAVKKPNRWPVLRTRARRGTVQPGRWAHNQTSKPKSNRRAGRPVLKGVQARTWPWMSGHLAQRYSG</sequence>
<evidence type="ECO:0000256" key="1">
    <source>
        <dbReference type="SAM" id="MobiDB-lite"/>
    </source>
</evidence>
<dbReference type="GO" id="GO:0006313">
    <property type="term" value="P:DNA transposition"/>
    <property type="evidence" value="ECO:0007669"/>
    <property type="project" value="InterPro"/>
</dbReference>
<gene>
    <name evidence="3" type="ORF">GCM10017668_24710</name>
</gene>
<dbReference type="GO" id="GO:0004803">
    <property type="term" value="F:transposase activity"/>
    <property type="evidence" value="ECO:0007669"/>
    <property type="project" value="InterPro"/>
</dbReference>
<feature type="domain" description="Transposase IS4 N-terminal" evidence="2">
    <location>
        <begin position="3"/>
        <end position="50"/>
    </location>
</feature>
<organism evidence="3 4">
    <name type="scientific">Streptomyces tuirus</name>
    <dbReference type="NCBI Taxonomy" id="68278"/>
    <lineage>
        <taxon>Bacteria</taxon>
        <taxon>Bacillati</taxon>
        <taxon>Actinomycetota</taxon>
        <taxon>Actinomycetes</taxon>
        <taxon>Kitasatosporales</taxon>
        <taxon>Streptomycetaceae</taxon>
        <taxon>Streptomyces</taxon>
    </lineage>
</organism>
<dbReference type="InterPro" id="IPR024473">
    <property type="entry name" value="Transposases_IS4_N"/>
</dbReference>
<reference evidence="3 4" key="1">
    <citation type="journal article" date="2014" name="Int. J. Syst. Evol. Microbiol.">
        <title>Complete genome sequence of Corynebacterium casei LMG S-19264T (=DSM 44701T), isolated from a smear-ripened cheese.</title>
        <authorList>
            <consortium name="US DOE Joint Genome Institute (JGI-PGF)"/>
            <person name="Walter F."/>
            <person name="Albersmeier A."/>
            <person name="Kalinowski J."/>
            <person name="Ruckert C."/>
        </authorList>
    </citation>
    <scope>NUCLEOTIDE SEQUENCE [LARGE SCALE GENOMIC DNA]</scope>
    <source>
        <strain evidence="3 4">JCM 4255</strain>
    </source>
</reference>
<dbReference type="KEGG" id="stui:GCM10017668_24710"/>
<dbReference type="SUPFAM" id="SSF53098">
    <property type="entry name" value="Ribonuclease H-like"/>
    <property type="match status" value="1"/>
</dbReference>
<evidence type="ECO:0000313" key="3">
    <source>
        <dbReference type="EMBL" id="BCL20628.1"/>
    </source>
</evidence>
<feature type="region of interest" description="Disordered" evidence="1">
    <location>
        <begin position="190"/>
        <end position="215"/>
    </location>
</feature>
<dbReference type="Proteomes" id="UP000516373">
    <property type="component" value="Chromosome"/>
</dbReference>
<dbReference type="RefSeq" id="WP_269783166.1">
    <property type="nucleotide sequence ID" value="NZ_JBEUPB010000005.1"/>
</dbReference>
<proteinExistence type="predicted"/>
<dbReference type="Pfam" id="PF13006">
    <property type="entry name" value="Nterm_IS4"/>
    <property type="match status" value="1"/>
</dbReference>
<name>A0A7G1NBW8_9ACTN</name>
<dbReference type="AlphaFoldDB" id="A0A7G1NBW8"/>
<accession>A0A7G1NBW8</accession>
<dbReference type="GO" id="GO:0003677">
    <property type="term" value="F:DNA binding"/>
    <property type="evidence" value="ECO:0007669"/>
    <property type="project" value="InterPro"/>
</dbReference>